<evidence type="ECO:0000256" key="2">
    <source>
        <dbReference type="ARBA" id="ARBA00010989"/>
    </source>
</evidence>
<dbReference type="PANTHER" id="PTHR10961:SF46">
    <property type="entry name" value="PEROXISOMAL SARCOSINE OXIDASE"/>
    <property type="match status" value="1"/>
</dbReference>
<evidence type="ECO:0000256" key="6">
    <source>
        <dbReference type="SAM" id="MobiDB-lite"/>
    </source>
</evidence>
<evidence type="ECO:0000256" key="1">
    <source>
        <dbReference type="ARBA" id="ARBA00001974"/>
    </source>
</evidence>
<keyword evidence="3" id="KW-0285">Flavoprotein</keyword>
<dbReference type="STRING" id="1392247.A0A3N4KQ65"/>
<evidence type="ECO:0000313" key="8">
    <source>
        <dbReference type="EMBL" id="RPB11579.1"/>
    </source>
</evidence>
<dbReference type="Gene3D" id="3.30.9.10">
    <property type="entry name" value="D-Amino Acid Oxidase, subunit A, domain 2"/>
    <property type="match status" value="1"/>
</dbReference>
<proteinExistence type="inferred from homology"/>
<dbReference type="SUPFAM" id="SSF51905">
    <property type="entry name" value="FAD/NAD(P)-binding domain"/>
    <property type="match status" value="1"/>
</dbReference>
<sequence length="429" mass="45480">MAIYRLPPLSPTPSRTQPPMAPSSIIIIGSGVFGLSTAHELSHRPAFTTTTITLLDAHPFPTPHASSIDSSRIIRADYSDPLYAALAAEAQHHWRCADIGVGGVYTESGLVLVGDDCEYVAKSMRNVVALFGVEKIQPLSDAAAIRRACGTGGVTGASGYVNRVSGWADAEAGMRRLRARVEESGRVRFVVGEVVGLLGGGDGDGGVVEGVVLKDGTEMRAELTVLAAGAWSPGLVDLGGRAVPTGQVVGYVDLTEEEQRRYEGMPVILNFTTGLFVLPPRGRVLKVARHALGYTSACGPVTGRGIPQEGEEALRAAVAEMVPALAGRGLDRTRLCWYTDTPTGDFLVCHHPQRRGLFVCTGGSGHAYKFLPVLGREVVDVLEGVEGARFGERWRWRERVREVVTGDGSRGGAGQVVLEEAWGAASDGV</sequence>
<dbReference type="Gene3D" id="3.50.50.60">
    <property type="entry name" value="FAD/NAD(P)-binding domain"/>
    <property type="match status" value="1"/>
</dbReference>
<dbReference type="GO" id="GO:0004657">
    <property type="term" value="F:proline dehydrogenase activity"/>
    <property type="evidence" value="ECO:0007669"/>
    <property type="project" value="TreeGrafter"/>
</dbReference>
<comment type="cofactor">
    <cofactor evidence="1">
        <name>FAD</name>
        <dbReference type="ChEBI" id="CHEBI:57692"/>
    </cofactor>
</comment>
<protein>
    <submittedName>
        <fullName evidence="8">FAD dependent oxidoreductase</fullName>
    </submittedName>
</protein>
<accession>A0A3N4KQ65</accession>
<evidence type="ECO:0000256" key="5">
    <source>
        <dbReference type="ARBA" id="ARBA00023002"/>
    </source>
</evidence>
<dbReference type="SUPFAM" id="SSF54373">
    <property type="entry name" value="FAD-linked reductases, C-terminal domain"/>
    <property type="match status" value="1"/>
</dbReference>
<evidence type="ECO:0000256" key="4">
    <source>
        <dbReference type="ARBA" id="ARBA00022827"/>
    </source>
</evidence>
<organism evidence="8 9">
    <name type="scientific">Morchella conica CCBAS932</name>
    <dbReference type="NCBI Taxonomy" id="1392247"/>
    <lineage>
        <taxon>Eukaryota</taxon>
        <taxon>Fungi</taxon>
        <taxon>Dikarya</taxon>
        <taxon>Ascomycota</taxon>
        <taxon>Pezizomycotina</taxon>
        <taxon>Pezizomycetes</taxon>
        <taxon>Pezizales</taxon>
        <taxon>Morchellaceae</taxon>
        <taxon>Morchella</taxon>
    </lineage>
</organism>
<keyword evidence="4" id="KW-0274">FAD</keyword>
<dbReference type="InterPro" id="IPR045170">
    <property type="entry name" value="MTOX"/>
</dbReference>
<dbReference type="Proteomes" id="UP000277580">
    <property type="component" value="Unassembled WGS sequence"/>
</dbReference>
<dbReference type="PANTHER" id="PTHR10961">
    <property type="entry name" value="PEROXISOMAL SARCOSINE OXIDASE"/>
    <property type="match status" value="1"/>
</dbReference>
<keyword evidence="9" id="KW-1185">Reference proteome</keyword>
<dbReference type="Pfam" id="PF01266">
    <property type="entry name" value="DAO"/>
    <property type="match status" value="1"/>
</dbReference>
<dbReference type="GO" id="GO:0008115">
    <property type="term" value="F:sarcosine oxidase activity"/>
    <property type="evidence" value="ECO:0007669"/>
    <property type="project" value="TreeGrafter"/>
</dbReference>
<feature type="domain" description="FAD dependent oxidoreductase" evidence="7">
    <location>
        <begin position="25"/>
        <end position="380"/>
    </location>
</feature>
<dbReference type="GO" id="GO:0050031">
    <property type="term" value="F:L-pipecolate oxidase activity"/>
    <property type="evidence" value="ECO:0007669"/>
    <property type="project" value="TreeGrafter"/>
</dbReference>
<gene>
    <name evidence="8" type="ORF">P167DRAFT_488968</name>
</gene>
<dbReference type="OrthoDB" id="2219495at2759"/>
<dbReference type="InterPro" id="IPR006076">
    <property type="entry name" value="FAD-dep_OxRdtase"/>
</dbReference>
<dbReference type="AlphaFoldDB" id="A0A3N4KQ65"/>
<reference evidence="8 9" key="1">
    <citation type="journal article" date="2018" name="Nat. Ecol. Evol.">
        <title>Pezizomycetes genomes reveal the molecular basis of ectomycorrhizal truffle lifestyle.</title>
        <authorList>
            <person name="Murat C."/>
            <person name="Payen T."/>
            <person name="Noel B."/>
            <person name="Kuo A."/>
            <person name="Morin E."/>
            <person name="Chen J."/>
            <person name="Kohler A."/>
            <person name="Krizsan K."/>
            <person name="Balestrini R."/>
            <person name="Da Silva C."/>
            <person name="Montanini B."/>
            <person name="Hainaut M."/>
            <person name="Levati E."/>
            <person name="Barry K.W."/>
            <person name="Belfiori B."/>
            <person name="Cichocki N."/>
            <person name="Clum A."/>
            <person name="Dockter R.B."/>
            <person name="Fauchery L."/>
            <person name="Guy J."/>
            <person name="Iotti M."/>
            <person name="Le Tacon F."/>
            <person name="Lindquist E.A."/>
            <person name="Lipzen A."/>
            <person name="Malagnac F."/>
            <person name="Mello A."/>
            <person name="Molinier V."/>
            <person name="Miyauchi S."/>
            <person name="Poulain J."/>
            <person name="Riccioni C."/>
            <person name="Rubini A."/>
            <person name="Sitrit Y."/>
            <person name="Splivallo R."/>
            <person name="Traeger S."/>
            <person name="Wang M."/>
            <person name="Zifcakova L."/>
            <person name="Wipf D."/>
            <person name="Zambonelli A."/>
            <person name="Paolocci F."/>
            <person name="Nowrousian M."/>
            <person name="Ottonello S."/>
            <person name="Baldrian P."/>
            <person name="Spatafora J.W."/>
            <person name="Henrissat B."/>
            <person name="Nagy L.G."/>
            <person name="Aury J.M."/>
            <person name="Wincker P."/>
            <person name="Grigoriev I.V."/>
            <person name="Bonfante P."/>
            <person name="Martin F.M."/>
        </authorList>
    </citation>
    <scope>NUCLEOTIDE SEQUENCE [LARGE SCALE GENOMIC DNA]</scope>
    <source>
        <strain evidence="8 9">CCBAS932</strain>
    </source>
</reference>
<comment type="similarity">
    <text evidence="2">Belongs to the MSOX/MTOX family.</text>
</comment>
<evidence type="ECO:0000256" key="3">
    <source>
        <dbReference type="ARBA" id="ARBA00022630"/>
    </source>
</evidence>
<dbReference type="InterPro" id="IPR036188">
    <property type="entry name" value="FAD/NAD-bd_sf"/>
</dbReference>
<keyword evidence="5" id="KW-0560">Oxidoreductase</keyword>
<evidence type="ECO:0000259" key="7">
    <source>
        <dbReference type="Pfam" id="PF01266"/>
    </source>
</evidence>
<feature type="region of interest" description="Disordered" evidence="6">
    <location>
        <begin position="1"/>
        <end position="20"/>
    </location>
</feature>
<dbReference type="InParanoid" id="A0A3N4KQ65"/>
<dbReference type="EMBL" id="ML119134">
    <property type="protein sequence ID" value="RPB11579.1"/>
    <property type="molecule type" value="Genomic_DNA"/>
</dbReference>
<evidence type="ECO:0000313" key="9">
    <source>
        <dbReference type="Proteomes" id="UP000277580"/>
    </source>
</evidence>
<dbReference type="GO" id="GO:0050660">
    <property type="term" value="F:flavin adenine dinucleotide binding"/>
    <property type="evidence" value="ECO:0007669"/>
    <property type="project" value="InterPro"/>
</dbReference>
<name>A0A3N4KQ65_9PEZI</name>